<protein>
    <submittedName>
        <fullName evidence="2">Uncharacterized protein</fullName>
    </submittedName>
</protein>
<sequence length="122" mass="13992">MAPHKERKSIGIAETIRALESRSHSRRLRRLTQSRRAHAHAQCGRPRSASARLRRAAMCCFRRASNCKKFHLIRQQYELPPTSPFGVILSLHEARPTSCFICRNPVNLADRSVQSHKTYCKA</sequence>
<evidence type="ECO:0000313" key="2">
    <source>
        <dbReference type="EMBL" id="GBP91075.1"/>
    </source>
</evidence>
<feature type="region of interest" description="Disordered" evidence="1">
    <location>
        <begin position="23"/>
        <end position="50"/>
    </location>
</feature>
<feature type="compositionally biased region" description="Basic residues" evidence="1">
    <location>
        <begin position="24"/>
        <end position="39"/>
    </location>
</feature>
<proteinExistence type="predicted"/>
<organism evidence="2 3">
    <name type="scientific">Eumeta variegata</name>
    <name type="common">Bagworm moth</name>
    <name type="synonym">Eumeta japonica</name>
    <dbReference type="NCBI Taxonomy" id="151549"/>
    <lineage>
        <taxon>Eukaryota</taxon>
        <taxon>Metazoa</taxon>
        <taxon>Ecdysozoa</taxon>
        <taxon>Arthropoda</taxon>
        <taxon>Hexapoda</taxon>
        <taxon>Insecta</taxon>
        <taxon>Pterygota</taxon>
        <taxon>Neoptera</taxon>
        <taxon>Endopterygota</taxon>
        <taxon>Lepidoptera</taxon>
        <taxon>Glossata</taxon>
        <taxon>Ditrysia</taxon>
        <taxon>Tineoidea</taxon>
        <taxon>Psychidae</taxon>
        <taxon>Oiketicinae</taxon>
        <taxon>Eumeta</taxon>
    </lineage>
</organism>
<dbReference type="EMBL" id="BGZK01002140">
    <property type="protein sequence ID" value="GBP91075.1"/>
    <property type="molecule type" value="Genomic_DNA"/>
</dbReference>
<name>A0A4C1ZWM4_EUMVA</name>
<evidence type="ECO:0000313" key="3">
    <source>
        <dbReference type="Proteomes" id="UP000299102"/>
    </source>
</evidence>
<keyword evidence="3" id="KW-1185">Reference proteome</keyword>
<gene>
    <name evidence="2" type="ORF">EVAR_68417_1</name>
</gene>
<dbReference type="Proteomes" id="UP000299102">
    <property type="component" value="Unassembled WGS sequence"/>
</dbReference>
<comment type="caution">
    <text evidence="2">The sequence shown here is derived from an EMBL/GenBank/DDBJ whole genome shotgun (WGS) entry which is preliminary data.</text>
</comment>
<accession>A0A4C1ZWM4</accession>
<dbReference type="AlphaFoldDB" id="A0A4C1ZWM4"/>
<reference evidence="2 3" key="1">
    <citation type="journal article" date="2019" name="Commun. Biol.">
        <title>The bagworm genome reveals a unique fibroin gene that provides high tensile strength.</title>
        <authorList>
            <person name="Kono N."/>
            <person name="Nakamura H."/>
            <person name="Ohtoshi R."/>
            <person name="Tomita M."/>
            <person name="Numata K."/>
            <person name="Arakawa K."/>
        </authorList>
    </citation>
    <scope>NUCLEOTIDE SEQUENCE [LARGE SCALE GENOMIC DNA]</scope>
</reference>
<evidence type="ECO:0000256" key="1">
    <source>
        <dbReference type="SAM" id="MobiDB-lite"/>
    </source>
</evidence>